<feature type="region of interest" description="Disordered" evidence="1">
    <location>
        <begin position="35"/>
        <end position="73"/>
    </location>
</feature>
<dbReference type="EMBL" id="SRLO01000398">
    <property type="protein sequence ID" value="TNN57686.1"/>
    <property type="molecule type" value="Genomic_DNA"/>
</dbReference>
<proteinExistence type="predicted"/>
<evidence type="ECO:0000256" key="1">
    <source>
        <dbReference type="SAM" id="MobiDB-lite"/>
    </source>
</evidence>
<keyword evidence="3" id="KW-1185">Reference proteome</keyword>
<dbReference type="AlphaFoldDB" id="A0A4Z2GVY3"/>
<comment type="caution">
    <text evidence="2">The sequence shown here is derived from an EMBL/GenBank/DDBJ whole genome shotgun (WGS) entry which is preliminary data.</text>
</comment>
<gene>
    <name evidence="2" type="ORF">EYF80_032055</name>
</gene>
<accession>A0A4Z2GVY3</accession>
<reference evidence="2 3" key="1">
    <citation type="submission" date="2019-03" db="EMBL/GenBank/DDBJ databases">
        <title>First draft genome of Liparis tanakae, snailfish: a comprehensive survey of snailfish specific genes.</title>
        <authorList>
            <person name="Kim W."/>
            <person name="Song I."/>
            <person name="Jeong J.-H."/>
            <person name="Kim D."/>
            <person name="Kim S."/>
            <person name="Ryu S."/>
            <person name="Song J.Y."/>
            <person name="Lee S.K."/>
        </authorList>
    </citation>
    <scope>NUCLEOTIDE SEQUENCE [LARGE SCALE GENOMIC DNA]</scope>
    <source>
        <tissue evidence="2">Muscle</tissue>
    </source>
</reference>
<feature type="region of interest" description="Disordered" evidence="1">
    <location>
        <begin position="90"/>
        <end position="121"/>
    </location>
</feature>
<evidence type="ECO:0000313" key="3">
    <source>
        <dbReference type="Proteomes" id="UP000314294"/>
    </source>
</evidence>
<name>A0A4Z2GVY3_9TELE</name>
<evidence type="ECO:0000313" key="2">
    <source>
        <dbReference type="EMBL" id="TNN57686.1"/>
    </source>
</evidence>
<organism evidence="2 3">
    <name type="scientific">Liparis tanakae</name>
    <name type="common">Tanaka's snailfish</name>
    <dbReference type="NCBI Taxonomy" id="230148"/>
    <lineage>
        <taxon>Eukaryota</taxon>
        <taxon>Metazoa</taxon>
        <taxon>Chordata</taxon>
        <taxon>Craniata</taxon>
        <taxon>Vertebrata</taxon>
        <taxon>Euteleostomi</taxon>
        <taxon>Actinopterygii</taxon>
        <taxon>Neopterygii</taxon>
        <taxon>Teleostei</taxon>
        <taxon>Neoteleostei</taxon>
        <taxon>Acanthomorphata</taxon>
        <taxon>Eupercaria</taxon>
        <taxon>Perciformes</taxon>
        <taxon>Cottioidei</taxon>
        <taxon>Cottales</taxon>
        <taxon>Liparidae</taxon>
        <taxon>Liparis</taxon>
    </lineage>
</organism>
<dbReference type="Proteomes" id="UP000314294">
    <property type="component" value="Unassembled WGS sequence"/>
</dbReference>
<sequence length="192" mass="20684">MGPGGGGSEGVAVCGDLSWLEGELLLEPVPPAVRSEADVRPDAGCQTGNRGGSQGNLLGRAGHRTTAQTRGPGWVRTAQSTYVPYAPSLNVDGVRERTERERTPSTTEKKKRERETDTEKERETLERLVGIGGNEEVWKLIPGGPNQQCTMLKQETTPQSHGSSKSCSCRSVSARHTACWTLIQIKRDTGGN</sequence>
<protein>
    <submittedName>
        <fullName evidence="2">Uncharacterized protein</fullName>
    </submittedName>
</protein>
<feature type="compositionally biased region" description="Basic and acidic residues" evidence="1">
    <location>
        <begin position="93"/>
        <end position="121"/>
    </location>
</feature>